<dbReference type="Pfam" id="PF03050">
    <property type="entry name" value="DDE_Tnp_IS66"/>
    <property type="match status" value="1"/>
</dbReference>
<proteinExistence type="predicted"/>
<evidence type="ECO:0000259" key="5">
    <source>
        <dbReference type="Pfam" id="PF13007"/>
    </source>
</evidence>
<organism evidence="7 9">
    <name type="scientific">Afipia clevelandensis ATCC 49720</name>
    <dbReference type="NCBI Taxonomy" id="883079"/>
    <lineage>
        <taxon>Bacteria</taxon>
        <taxon>Pseudomonadati</taxon>
        <taxon>Pseudomonadota</taxon>
        <taxon>Alphaproteobacteria</taxon>
        <taxon>Hyphomicrobiales</taxon>
        <taxon>Nitrobacteraceae</taxon>
        <taxon>Afipia</taxon>
    </lineage>
</organism>
<dbReference type="PANTHER" id="PTHR33678">
    <property type="entry name" value="BLL1576 PROTEIN"/>
    <property type="match status" value="1"/>
</dbReference>
<dbReference type="AlphaFoldDB" id="K8NWN4"/>
<feature type="domain" description="Transposase IS66 zinc-finger binding" evidence="4">
    <location>
        <begin position="116"/>
        <end position="159"/>
    </location>
</feature>
<evidence type="ECO:0000256" key="2">
    <source>
        <dbReference type="SAM" id="MobiDB-lite"/>
    </source>
</evidence>
<reference evidence="7 9" key="1">
    <citation type="submission" date="2012-04" db="EMBL/GenBank/DDBJ databases">
        <title>The Genome Sequence of Afipia clevelandensis ATCC 49720.</title>
        <authorList>
            <consortium name="The Broad Institute Genome Sequencing Platform"/>
            <person name="Earl A."/>
            <person name="Ward D."/>
            <person name="Feldgarden M."/>
            <person name="Gevers D."/>
            <person name="Huys G."/>
            <person name="Walker B."/>
            <person name="Young S.K."/>
            <person name="Zeng Q."/>
            <person name="Gargeya S."/>
            <person name="Fitzgerald M."/>
            <person name="Haas B."/>
            <person name="Abouelleil A."/>
            <person name="Alvarado L."/>
            <person name="Arachchi H.M."/>
            <person name="Berlin A."/>
            <person name="Chapman S.B."/>
            <person name="Goldberg J."/>
            <person name="Griggs A."/>
            <person name="Gujja S."/>
            <person name="Hansen M."/>
            <person name="Howarth C."/>
            <person name="Imamovic A."/>
            <person name="Larimer J."/>
            <person name="McCowen C."/>
            <person name="Montmayeur A."/>
            <person name="Murphy C."/>
            <person name="Neiman D."/>
            <person name="Pearson M."/>
            <person name="Priest M."/>
            <person name="Roberts A."/>
            <person name="Saif S."/>
            <person name="Shea T."/>
            <person name="Sisk P."/>
            <person name="Sykes S."/>
            <person name="Wortman J."/>
            <person name="Nusbaum C."/>
            <person name="Birren B."/>
        </authorList>
    </citation>
    <scope>NUCLEOTIDE SEQUENCE [LARGE SCALE GENOMIC DNA]</scope>
    <source>
        <strain evidence="7 9">ATCC 49720</strain>
    </source>
</reference>
<dbReference type="Pfam" id="PF13007">
    <property type="entry name" value="LZ_Tnp_IS66"/>
    <property type="match status" value="1"/>
</dbReference>
<dbReference type="InterPro" id="IPR052344">
    <property type="entry name" value="Transposase-related"/>
</dbReference>
<evidence type="ECO:0000259" key="6">
    <source>
        <dbReference type="Pfam" id="PF13817"/>
    </source>
</evidence>
<keyword evidence="9" id="KW-1185">Reference proteome</keyword>
<evidence type="ECO:0000259" key="4">
    <source>
        <dbReference type="Pfam" id="PF13005"/>
    </source>
</evidence>
<feature type="region of interest" description="Disordered" evidence="2">
    <location>
        <begin position="76"/>
        <end position="102"/>
    </location>
</feature>
<dbReference type="PANTHER" id="PTHR33678:SF1">
    <property type="entry name" value="BLL1576 PROTEIN"/>
    <property type="match status" value="1"/>
</dbReference>
<name>K8NWN4_9BRAD</name>
<accession>K8NWN4</accession>
<dbReference type="InterPro" id="IPR024474">
    <property type="entry name" value="Znf_dom_IS66"/>
</dbReference>
<protein>
    <recommendedName>
        <fullName evidence="10">Transposase</fullName>
    </recommendedName>
</protein>
<dbReference type="OrthoDB" id="9800877at2"/>
<evidence type="ECO:0008006" key="10">
    <source>
        <dbReference type="Google" id="ProtNLM"/>
    </source>
</evidence>
<feature type="domain" description="Transposase IS66 C-terminal" evidence="6">
    <location>
        <begin position="466"/>
        <end position="504"/>
    </location>
</feature>
<dbReference type="EMBL" id="AGWY01000018">
    <property type="protein sequence ID" value="EKS31825.1"/>
    <property type="molecule type" value="Genomic_DNA"/>
</dbReference>
<feature type="domain" description="Transposase TnpC homeodomain" evidence="5">
    <location>
        <begin position="38"/>
        <end position="109"/>
    </location>
</feature>
<evidence type="ECO:0000256" key="1">
    <source>
        <dbReference type="SAM" id="Coils"/>
    </source>
</evidence>
<dbReference type="PATRIC" id="fig|883079.3.peg.4129"/>
<evidence type="ECO:0000259" key="3">
    <source>
        <dbReference type="Pfam" id="PF03050"/>
    </source>
</evidence>
<evidence type="ECO:0000313" key="7">
    <source>
        <dbReference type="EMBL" id="EKS31825.1"/>
    </source>
</evidence>
<dbReference type="EMBL" id="AGWY01000002">
    <property type="protein sequence ID" value="EKS42324.1"/>
    <property type="molecule type" value="Genomic_DNA"/>
</dbReference>
<keyword evidence="1" id="KW-0175">Coiled coil</keyword>
<dbReference type="NCBIfam" id="NF033517">
    <property type="entry name" value="transpos_IS66"/>
    <property type="match status" value="1"/>
</dbReference>
<evidence type="ECO:0000313" key="8">
    <source>
        <dbReference type="EMBL" id="EKS42324.1"/>
    </source>
</evidence>
<dbReference type="InterPro" id="IPR024463">
    <property type="entry name" value="Transposase_TnpC_homeodom"/>
</dbReference>
<feature type="coiled-coil region" evidence="1">
    <location>
        <begin position="15"/>
        <end position="49"/>
    </location>
</feature>
<evidence type="ECO:0000313" key="9">
    <source>
        <dbReference type="Proteomes" id="UP000001095"/>
    </source>
</evidence>
<dbReference type="InterPro" id="IPR004291">
    <property type="entry name" value="Transposase_IS66_central"/>
</dbReference>
<dbReference type="RefSeq" id="WP_002711355.1">
    <property type="nucleotide sequence ID" value="NZ_KB375281.1"/>
</dbReference>
<dbReference type="Proteomes" id="UP000001095">
    <property type="component" value="Unassembled WGS sequence"/>
</dbReference>
<dbReference type="InterPro" id="IPR039552">
    <property type="entry name" value="IS66_C"/>
</dbReference>
<comment type="caution">
    <text evidence="7">The sequence shown here is derived from an EMBL/GenBank/DDBJ whole genome shotgun (WGS) entry which is preliminary data.</text>
</comment>
<dbReference type="Pfam" id="PF13005">
    <property type="entry name" value="zf-IS66"/>
    <property type="match status" value="1"/>
</dbReference>
<gene>
    <name evidence="8" type="ORF">HMPREF9696_00489</name>
    <name evidence="7" type="ORF">HMPREF9696_04046</name>
</gene>
<dbReference type="HOGENOM" id="CLU_023034_0_1_5"/>
<feature type="domain" description="Transposase IS66 central" evidence="3">
    <location>
        <begin position="173"/>
        <end position="459"/>
    </location>
</feature>
<sequence length="513" mass="57309">MEIDLAALPNDVGTLQKLVRSLAAERTSLSEAQAEIKRLNLIIKKLQRSQFGRRAEQLDDDQLRLSLEDLNVDLARTEARLPPSPAQGKTTKTQGERASLPSHLEREDVRLDLDHQTCRCCGGNLHLIGETTSEMLDHVPARLRVIRICRPRYGCRACGTIHQAPAPERPIAKGLATAALLAHVIVSKYCDHLPLYRQSQIFARQGVELDRSTLANWVGGACWWLEPLQARLAEHVFNSQKLFADDTPIPVLDPGRGRTKTGRLWVYARDDRPWNGPDPPAALYLYSPDRKAERPASHLAAFSGVVQVDGYPGFDRLREGGRIELAGCWAHARRKFYEVQQATASPVAAEALRRIAELYAIETSIRGQTAAARQTMRQSATRPLVAALKAWLDQQLARLPPRGGLADAIRYALSRWDALCCFLDDGRIELDTNTVERAIRPVTLGRKNHLFAGSDGGAARWATVCSLITTAKLNNVEPFAYLKDVLERMSNGYPMNRLDEILPWNWRPSNTLH</sequence>
<dbReference type="Pfam" id="PF13817">
    <property type="entry name" value="DDE_Tnp_IS66_C"/>
    <property type="match status" value="1"/>
</dbReference>